<dbReference type="SUPFAM" id="SSF110710">
    <property type="entry name" value="TTHA0583/YokD-like"/>
    <property type="match status" value="1"/>
</dbReference>
<dbReference type="Gene3D" id="3.40.50.10360">
    <property type="entry name" value="Hypothetical protein TT1679"/>
    <property type="match status" value="1"/>
</dbReference>
<keyword evidence="3" id="KW-1185">Reference proteome</keyword>
<dbReference type="InterPro" id="IPR006340">
    <property type="entry name" value="DUF436"/>
</dbReference>
<comment type="similarity">
    <text evidence="1">Belongs to the UPF0340 family.</text>
</comment>
<dbReference type="RefSeq" id="WP_116554530.1">
    <property type="nucleotide sequence ID" value="NZ_QCZG01000015.1"/>
</dbReference>
<comment type="caution">
    <text evidence="2">The sequence shown here is derived from an EMBL/GenBank/DDBJ whole genome shotgun (WGS) entry which is preliminary data.</text>
</comment>
<reference evidence="2 3" key="1">
    <citation type="submission" date="2018-04" db="EMBL/GenBank/DDBJ databases">
        <title>Camelliibacillus theae gen. nov., sp. nov., isolated from Pu'er tea.</title>
        <authorList>
            <person name="Niu L."/>
        </authorList>
    </citation>
    <scope>NUCLEOTIDE SEQUENCE [LARGE SCALE GENOMIC DNA]</scope>
    <source>
        <strain evidence="2 3">T8</strain>
    </source>
</reference>
<gene>
    <name evidence="2" type="ORF">DCC39_08855</name>
</gene>
<proteinExistence type="inferred from homology"/>
<dbReference type="Proteomes" id="UP000245998">
    <property type="component" value="Unassembled WGS sequence"/>
</dbReference>
<dbReference type="OrthoDB" id="9803187at2"/>
<organism evidence="2 3">
    <name type="scientific">Pueribacillus theae</name>
    <dbReference type="NCBI Taxonomy" id="2171751"/>
    <lineage>
        <taxon>Bacteria</taxon>
        <taxon>Bacillati</taxon>
        <taxon>Bacillota</taxon>
        <taxon>Bacilli</taxon>
        <taxon>Bacillales</taxon>
        <taxon>Bacillaceae</taxon>
        <taxon>Pueribacillus</taxon>
    </lineage>
</organism>
<protein>
    <recommendedName>
        <fullName evidence="1">UPF0340 protein DCC39_08855</fullName>
    </recommendedName>
</protein>
<evidence type="ECO:0000313" key="2">
    <source>
        <dbReference type="EMBL" id="PWA11886.1"/>
    </source>
</evidence>
<dbReference type="Pfam" id="PF04260">
    <property type="entry name" value="DUF436"/>
    <property type="match status" value="1"/>
</dbReference>
<evidence type="ECO:0000256" key="1">
    <source>
        <dbReference type="HAMAP-Rule" id="MF_00800"/>
    </source>
</evidence>
<dbReference type="InterPro" id="IPR028345">
    <property type="entry name" value="Antibiotic_NAT-like"/>
</dbReference>
<dbReference type="HAMAP" id="MF_00800">
    <property type="entry name" value="UPF0340"/>
    <property type="match status" value="1"/>
</dbReference>
<dbReference type="PIRSF" id="PIRSF007510">
    <property type="entry name" value="UCP007510"/>
    <property type="match status" value="1"/>
</dbReference>
<name>A0A2U1K2Z9_9BACI</name>
<dbReference type="EMBL" id="QCZG01000015">
    <property type="protein sequence ID" value="PWA11886.1"/>
    <property type="molecule type" value="Genomic_DNA"/>
</dbReference>
<accession>A0A2U1K2Z9</accession>
<dbReference type="AlphaFoldDB" id="A0A2U1K2Z9"/>
<sequence length="182" mass="19808">MEHVTKQLNELLLQFEKLVTFKPHSLVVIGASTSEVIGEKIGTSGAIEVAKALYEPLANFEKRTGAALAFQCCEHLNRALVIDEAEAEKRGYEQVAVIPVPNAGGSMAAYAFERMKNPVVVEEIKADAGIDIGNTMIGMHLKRVAVPLRASIRWIGEAYVTLATTRPKLIGGERACYKARLS</sequence>
<evidence type="ECO:0000313" key="3">
    <source>
        <dbReference type="Proteomes" id="UP000245998"/>
    </source>
</evidence>
<dbReference type="NCBIfam" id="TIGR01440">
    <property type="entry name" value="TIGR01440 family protein"/>
    <property type="match status" value="1"/>
</dbReference>